<evidence type="ECO:0000313" key="3">
    <source>
        <dbReference type="Proteomes" id="UP000009046"/>
    </source>
</evidence>
<sequence>MGAAISRWGRARKIFTFFFLNFDRGPGLSDVGTPRLDGSRDLAVSGGGGGGREKIFFFFGILTAVGDSPTSEPRDSMGAAISRFRVETLRRRNPATRWEPRSRGFGWRWGRARKIFTFFFLNFDRGRRLSDVGTPRLDGSRDLAVSGGGGGGREKIFFFFGILTAVGDSPTSEPRDSMGAAISRLSDVGTPRLDGSRDLAVSDGGGGGREKFLLFFFGILTAVGDSPTSEPRDSMGAAISRFRVEVGEGAKNFYFFFFEF</sequence>
<dbReference type="GeneID" id="8232779"/>
<evidence type="ECO:0000313" key="1">
    <source>
        <dbReference type="EMBL" id="EEB19806.1"/>
    </source>
</evidence>
<accession>E0W2F0</accession>
<proteinExistence type="predicted"/>
<dbReference type="CTD" id="8232779"/>
<dbReference type="HOGENOM" id="CLU_1070812_0_0_1"/>
<name>E0W2F0_PEDHC</name>
<dbReference type="AlphaFoldDB" id="E0W2F0"/>
<dbReference type="KEGG" id="phu:Phum_PHUM591020"/>
<keyword evidence="3" id="KW-1185">Reference proteome</keyword>
<dbReference type="EnsemblMetazoa" id="PHUM591020-RA">
    <property type="protein sequence ID" value="PHUM591020-PA"/>
    <property type="gene ID" value="PHUM591020"/>
</dbReference>
<dbReference type="EMBL" id="AAZO01007202">
    <property type="status" value="NOT_ANNOTATED_CDS"/>
    <property type="molecule type" value="Genomic_DNA"/>
</dbReference>
<dbReference type="InParanoid" id="E0W2F0"/>
<evidence type="ECO:0000313" key="2">
    <source>
        <dbReference type="EnsemblMetazoa" id="PHUM591020-PA"/>
    </source>
</evidence>
<reference evidence="1" key="2">
    <citation type="submission" date="2007-04" db="EMBL/GenBank/DDBJ databases">
        <title>The genome of the human body louse.</title>
        <authorList>
            <consortium name="The Human Body Louse Genome Consortium"/>
            <person name="Kirkness E."/>
            <person name="Walenz B."/>
            <person name="Hass B."/>
            <person name="Bruggner R."/>
            <person name="Strausberg R."/>
        </authorList>
    </citation>
    <scope>NUCLEOTIDE SEQUENCE</scope>
    <source>
        <strain evidence="1">USDA</strain>
    </source>
</reference>
<dbReference type="VEuPathDB" id="VectorBase:PHUM591020"/>
<reference evidence="2" key="3">
    <citation type="submission" date="2021-02" db="UniProtKB">
        <authorList>
            <consortium name="EnsemblMetazoa"/>
        </authorList>
    </citation>
    <scope>IDENTIFICATION</scope>
    <source>
        <strain evidence="2">USDA</strain>
    </source>
</reference>
<dbReference type="EMBL" id="DS235878">
    <property type="protein sequence ID" value="EEB19806.1"/>
    <property type="molecule type" value="Genomic_DNA"/>
</dbReference>
<dbReference type="RefSeq" id="XP_002432544.1">
    <property type="nucleotide sequence ID" value="XM_002432499.1"/>
</dbReference>
<reference evidence="1" key="1">
    <citation type="submission" date="2007-04" db="EMBL/GenBank/DDBJ databases">
        <title>Annotation of Pediculus humanus corporis strain USDA.</title>
        <authorList>
            <person name="Kirkness E."/>
            <person name="Hannick L."/>
            <person name="Hass B."/>
            <person name="Bruggner R."/>
            <person name="Lawson D."/>
            <person name="Bidwell S."/>
            <person name="Joardar V."/>
            <person name="Caler E."/>
            <person name="Walenz B."/>
            <person name="Inman J."/>
            <person name="Schobel S."/>
            <person name="Galinsky K."/>
            <person name="Amedeo P."/>
            <person name="Strausberg R."/>
        </authorList>
    </citation>
    <scope>NUCLEOTIDE SEQUENCE</scope>
    <source>
        <strain evidence="1">USDA</strain>
    </source>
</reference>
<organism>
    <name type="scientific">Pediculus humanus subsp. corporis</name>
    <name type="common">Body louse</name>
    <dbReference type="NCBI Taxonomy" id="121224"/>
    <lineage>
        <taxon>Eukaryota</taxon>
        <taxon>Metazoa</taxon>
        <taxon>Ecdysozoa</taxon>
        <taxon>Arthropoda</taxon>
        <taxon>Hexapoda</taxon>
        <taxon>Insecta</taxon>
        <taxon>Pterygota</taxon>
        <taxon>Neoptera</taxon>
        <taxon>Paraneoptera</taxon>
        <taxon>Psocodea</taxon>
        <taxon>Troctomorpha</taxon>
        <taxon>Phthiraptera</taxon>
        <taxon>Anoplura</taxon>
        <taxon>Pediculidae</taxon>
        <taxon>Pediculus</taxon>
    </lineage>
</organism>
<gene>
    <name evidence="2" type="primary">8232779</name>
    <name evidence="1" type="ORF">Phum_PHUM591020</name>
</gene>
<protein>
    <submittedName>
        <fullName evidence="1 2">Uncharacterized protein</fullName>
    </submittedName>
</protein>
<dbReference type="Proteomes" id="UP000009046">
    <property type="component" value="Unassembled WGS sequence"/>
</dbReference>